<evidence type="ECO:0000256" key="4">
    <source>
        <dbReference type="ARBA" id="ARBA00023180"/>
    </source>
</evidence>
<dbReference type="eggNOG" id="ENOG502SRN2">
    <property type="taxonomic scope" value="Eukaryota"/>
</dbReference>
<organism evidence="7 8">
    <name type="scientific">Tupaia chinensis</name>
    <name type="common">Chinese tree shrew</name>
    <name type="synonym">Tupaia belangeri chinensis</name>
    <dbReference type="NCBI Taxonomy" id="246437"/>
    <lineage>
        <taxon>Eukaryota</taxon>
        <taxon>Metazoa</taxon>
        <taxon>Chordata</taxon>
        <taxon>Craniata</taxon>
        <taxon>Vertebrata</taxon>
        <taxon>Euteleostomi</taxon>
        <taxon>Mammalia</taxon>
        <taxon>Eutheria</taxon>
        <taxon>Euarchontoglires</taxon>
        <taxon>Scandentia</taxon>
        <taxon>Tupaiidae</taxon>
        <taxon>Tupaia</taxon>
    </lineage>
</organism>
<dbReference type="AlphaFoldDB" id="L8Y6H5"/>
<dbReference type="GO" id="GO:0042110">
    <property type="term" value="P:T cell activation"/>
    <property type="evidence" value="ECO:0007669"/>
    <property type="project" value="TreeGrafter"/>
</dbReference>
<dbReference type="InterPro" id="IPR036179">
    <property type="entry name" value="Ig-like_dom_sf"/>
</dbReference>
<keyword evidence="4" id="KW-0325">Glycoprotein</keyword>
<dbReference type="InterPro" id="IPR003599">
    <property type="entry name" value="Ig_sub"/>
</dbReference>
<keyword evidence="3 5" id="KW-0472">Membrane</keyword>
<accession>L8Y6H5</accession>
<dbReference type="FunFam" id="2.60.40.10:FF:000470">
    <property type="entry name" value="SLAM family member 7"/>
    <property type="match status" value="1"/>
</dbReference>
<dbReference type="InterPro" id="IPR007110">
    <property type="entry name" value="Ig-like_dom"/>
</dbReference>
<reference evidence="8" key="2">
    <citation type="journal article" date="2013" name="Nat. Commun.">
        <title>Genome of the Chinese tree shrew.</title>
        <authorList>
            <person name="Fan Y."/>
            <person name="Huang Z.Y."/>
            <person name="Cao C.C."/>
            <person name="Chen C.S."/>
            <person name="Chen Y.X."/>
            <person name="Fan D.D."/>
            <person name="He J."/>
            <person name="Hou H.L."/>
            <person name="Hu L."/>
            <person name="Hu X.T."/>
            <person name="Jiang X.T."/>
            <person name="Lai R."/>
            <person name="Lang Y.S."/>
            <person name="Liang B."/>
            <person name="Liao S.G."/>
            <person name="Mu D."/>
            <person name="Ma Y.Y."/>
            <person name="Niu Y.Y."/>
            <person name="Sun X.Q."/>
            <person name="Xia J.Q."/>
            <person name="Xiao J."/>
            <person name="Xiong Z.Q."/>
            <person name="Xu L."/>
            <person name="Yang L."/>
            <person name="Zhang Y."/>
            <person name="Zhao W."/>
            <person name="Zhao X.D."/>
            <person name="Zheng Y.T."/>
            <person name="Zhou J.M."/>
            <person name="Zhu Y.B."/>
            <person name="Zhang G.J."/>
            <person name="Wang J."/>
            <person name="Yao Y.G."/>
        </authorList>
    </citation>
    <scope>NUCLEOTIDE SEQUENCE [LARGE SCALE GENOMIC DNA]</scope>
</reference>
<dbReference type="Proteomes" id="UP000011518">
    <property type="component" value="Unassembled WGS sequence"/>
</dbReference>
<evidence type="ECO:0000256" key="3">
    <source>
        <dbReference type="ARBA" id="ARBA00023136"/>
    </source>
</evidence>
<dbReference type="STRING" id="246437.L8Y6H5"/>
<keyword evidence="5" id="KW-1133">Transmembrane helix</keyword>
<feature type="domain" description="Ig-like" evidence="6">
    <location>
        <begin position="109"/>
        <end position="184"/>
    </location>
</feature>
<gene>
    <name evidence="7" type="ORF">TREES_T100018300</name>
</gene>
<dbReference type="InterPro" id="IPR015631">
    <property type="entry name" value="CD2/SLAM_rcpt"/>
</dbReference>
<proteinExistence type="predicted"/>
<evidence type="ECO:0000256" key="1">
    <source>
        <dbReference type="ARBA" id="ARBA00004370"/>
    </source>
</evidence>
<evidence type="ECO:0000313" key="8">
    <source>
        <dbReference type="Proteomes" id="UP000011518"/>
    </source>
</evidence>
<dbReference type="InterPro" id="IPR013783">
    <property type="entry name" value="Ig-like_fold"/>
</dbReference>
<dbReference type="FunCoup" id="L8Y6H5">
    <property type="interactions" value="322"/>
</dbReference>
<dbReference type="InParanoid" id="L8Y6H5"/>
<name>L8Y6H5_TUPCH</name>
<sequence length="311" mass="35066">MMDLVGAVGGSVTFPLKNTGKQVDSIVWVFNITTLVTRQPFRKGKPATVIVTQNRNTERINFTDKDFLQLSKLQKNDSGVYRVQVYSSSSELPFTQEYMLRVYEHLSKPRVTVGLQNRENGTCMTNLTCSMEHGGEDVTYSWEGLGQAVNESHDGPILFISRRLGRTDMAFTCKARNPISSNFSSPILAWKLCEDDGSVSSMVFLQLLCLPILVIFFISILIHLRMRRERKEESTEGKEQMDIHQEVPHFCPSSGETTEYNTISYSNNMVPEEDSVNGLYSTVQIPKTMESPCSLPTIPGIPRPTTYENII</sequence>
<evidence type="ECO:0000256" key="5">
    <source>
        <dbReference type="SAM" id="Phobius"/>
    </source>
</evidence>
<keyword evidence="8" id="KW-1185">Reference proteome</keyword>
<evidence type="ECO:0000256" key="2">
    <source>
        <dbReference type="ARBA" id="ARBA00022729"/>
    </source>
</evidence>
<protein>
    <submittedName>
        <fullName evidence="7">SLAM family member 7</fullName>
    </submittedName>
</protein>
<dbReference type="Gene3D" id="2.60.40.10">
    <property type="entry name" value="Immunoglobulins"/>
    <property type="match status" value="2"/>
</dbReference>
<dbReference type="PROSITE" id="PS50835">
    <property type="entry name" value="IG_LIKE"/>
    <property type="match status" value="1"/>
</dbReference>
<dbReference type="PANTHER" id="PTHR12080">
    <property type="entry name" value="SIGNALING LYMPHOCYTIC ACTIVATION MOLECULE"/>
    <property type="match status" value="1"/>
</dbReference>
<dbReference type="PANTHER" id="PTHR12080:SF46">
    <property type="entry name" value="SLAM FAMILY MEMBER 7"/>
    <property type="match status" value="1"/>
</dbReference>
<dbReference type="SUPFAM" id="SSF48726">
    <property type="entry name" value="Immunoglobulin"/>
    <property type="match status" value="2"/>
</dbReference>
<keyword evidence="5" id="KW-0812">Transmembrane</keyword>
<reference evidence="8" key="1">
    <citation type="submission" date="2012-07" db="EMBL/GenBank/DDBJ databases">
        <title>Genome of the Chinese tree shrew, a rising model animal genetically related to primates.</title>
        <authorList>
            <person name="Zhang G."/>
            <person name="Fan Y."/>
            <person name="Yao Y."/>
            <person name="Huang Z."/>
        </authorList>
    </citation>
    <scope>NUCLEOTIDE SEQUENCE [LARGE SCALE GENOMIC DNA]</scope>
</reference>
<comment type="subcellular location">
    <subcellularLocation>
        <location evidence="1">Membrane</location>
    </subcellularLocation>
</comment>
<feature type="transmembrane region" description="Helical" evidence="5">
    <location>
        <begin position="203"/>
        <end position="224"/>
    </location>
</feature>
<dbReference type="GO" id="GO:0009897">
    <property type="term" value="C:external side of plasma membrane"/>
    <property type="evidence" value="ECO:0007669"/>
    <property type="project" value="TreeGrafter"/>
</dbReference>
<keyword evidence="2" id="KW-0732">Signal</keyword>
<dbReference type="EMBL" id="KB366989">
    <property type="protein sequence ID" value="ELV10575.1"/>
    <property type="molecule type" value="Genomic_DNA"/>
</dbReference>
<evidence type="ECO:0000259" key="6">
    <source>
        <dbReference type="PROSITE" id="PS50835"/>
    </source>
</evidence>
<evidence type="ECO:0000313" key="7">
    <source>
        <dbReference type="EMBL" id="ELV10575.1"/>
    </source>
</evidence>
<dbReference type="SMART" id="SM00409">
    <property type="entry name" value="IG"/>
    <property type="match status" value="1"/>
</dbReference>